<reference evidence="6" key="2">
    <citation type="submission" date="2025-08" db="UniProtKB">
        <authorList>
            <consortium name="Ensembl"/>
        </authorList>
    </citation>
    <scope>IDENTIFICATION</scope>
</reference>
<dbReference type="AlphaFoldDB" id="A0A8C7RQP5"/>
<protein>
    <recommendedName>
        <fullName evidence="5">Homeobox domain-containing protein</fullName>
    </recommendedName>
</protein>
<evidence type="ECO:0000256" key="4">
    <source>
        <dbReference type="RuleBase" id="RU000682"/>
    </source>
</evidence>
<dbReference type="GO" id="GO:0009948">
    <property type="term" value="P:anterior/posterior axis specification"/>
    <property type="evidence" value="ECO:0007669"/>
    <property type="project" value="TreeGrafter"/>
</dbReference>
<proteinExistence type="inferred from homology"/>
<keyword evidence="7" id="KW-1185">Reference proteome</keyword>
<dbReference type="GO" id="GO:0009887">
    <property type="term" value="P:animal organ morphogenesis"/>
    <property type="evidence" value="ECO:0007669"/>
    <property type="project" value="TreeGrafter"/>
</dbReference>
<dbReference type="InterPro" id="IPR047152">
    <property type="entry name" value="Caudal_homeobox"/>
</dbReference>
<reference evidence="6" key="1">
    <citation type="submission" date="2020-07" db="EMBL/GenBank/DDBJ databases">
        <title>A long reads based de novo assembly of the rainbow trout Arlee double haploid line genome.</title>
        <authorList>
            <person name="Gao G."/>
            <person name="Palti Y."/>
        </authorList>
    </citation>
    <scope>NUCLEOTIDE SEQUENCE [LARGE SCALE GENOMIC DNA]</scope>
</reference>
<comment type="subcellular location">
    <subcellularLocation>
        <location evidence="1 3 4">Nucleus</location>
    </subcellularLocation>
</comment>
<evidence type="ECO:0000256" key="2">
    <source>
        <dbReference type="ARBA" id="ARBA00010341"/>
    </source>
</evidence>
<reference evidence="6" key="3">
    <citation type="submission" date="2025-09" db="UniProtKB">
        <authorList>
            <consortium name="Ensembl"/>
        </authorList>
    </citation>
    <scope>IDENTIFICATION</scope>
</reference>
<name>A0A8C7RQP5_ONCMY</name>
<keyword evidence="3 4" id="KW-0371">Homeobox</keyword>
<dbReference type="SMART" id="SM00389">
    <property type="entry name" value="HOX"/>
    <property type="match status" value="1"/>
</dbReference>
<organism evidence="6 7">
    <name type="scientific">Oncorhynchus mykiss</name>
    <name type="common">Rainbow trout</name>
    <name type="synonym">Salmo gairdneri</name>
    <dbReference type="NCBI Taxonomy" id="8022"/>
    <lineage>
        <taxon>Eukaryota</taxon>
        <taxon>Metazoa</taxon>
        <taxon>Chordata</taxon>
        <taxon>Craniata</taxon>
        <taxon>Vertebrata</taxon>
        <taxon>Euteleostomi</taxon>
        <taxon>Actinopterygii</taxon>
        <taxon>Neopterygii</taxon>
        <taxon>Teleostei</taxon>
        <taxon>Protacanthopterygii</taxon>
        <taxon>Salmoniformes</taxon>
        <taxon>Salmonidae</taxon>
        <taxon>Salmoninae</taxon>
        <taxon>Oncorhynchus</taxon>
    </lineage>
</organism>
<keyword evidence="3 4" id="KW-0238">DNA-binding</keyword>
<dbReference type="PANTHER" id="PTHR24332:SF9">
    <property type="entry name" value="HOMEOTIC PROTEIN CAUDAL"/>
    <property type="match status" value="1"/>
</dbReference>
<dbReference type="CDD" id="cd00086">
    <property type="entry name" value="homeodomain"/>
    <property type="match status" value="1"/>
</dbReference>
<evidence type="ECO:0000313" key="6">
    <source>
        <dbReference type="Ensembl" id="ENSOMYP00000054304.2"/>
    </source>
</evidence>
<dbReference type="Gene3D" id="1.10.10.60">
    <property type="entry name" value="Homeodomain-like"/>
    <property type="match status" value="1"/>
</dbReference>
<dbReference type="GO" id="GO:0005634">
    <property type="term" value="C:nucleus"/>
    <property type="evidence" value="ECO:0007669"/>
    <property type="project" value="UniProtKB-SubCell"/>
</dbReference>
<dbReference type="Pfam" id="PF00046">
    <property type="entry name" value="Homeodomain"/>
    <property type="match status" value="1"/>
</dbReference>
<dbReference type="Proteomes" id="UP000694395">
    <property type="component" value="Chromosome 1"/>
</dbReference>
<evidence type="ECO:0000256" key="3">
    <source>
        <dbReference type="PROSITE-ProRule" id="PRU00108"/>
    </source>
</evidence>
<feature type="DNA-binding region" description="Homeobox" evidence="3">
    <location>
        <begin position="54"/>
        <end position="114"/>
    </location>
</feature>
<dbReference type="PROSITE" id="PS50071">
    <property type="entry name" value="HOMEOBOX_2"/>
    <property type="match status" value="1"/>
</dbReference>
<dbReference type="InterPro" id="IPR001356">
    <property type="entry name" value="HD"/>
</dbReference>
<feature type="domain" description="Homeobox" evidence="5">
    <location>
        <begin position="52"/>
        <end position="113"/>
    </location>
</feature>
<evidence type="ECO:0000259" key="5">
    <source>
        <dbReference type="PROSITE" id="PS50071"/>
    </source>
</evidence>
<dbReference type="PANTHER" id="PTHR24332">
    <property type="entry name" value="HOMEOBOX PROTEIN CDX"/>
    <property type="match status" value="1"/>
</dbReference>
<keyword evidence="3 4" id="KW-0539">Nucleus</keyword>
<dbReference type="GO" id="GO:0003700">
    <property type="term" value="F:DNA-binding transcription factor activity"/>
    <property type="evidence" value="ECO:0007669"/>
    <property type="project" value="TreeGrafter"/>
</dbReference>
<sequence>MTRIPRRQGSGEIHLLRISTGEVVTVWFPRSDIHPASGAGSSSITQLTCWAVLREKKLVRLNQTQCTFIHVVYTDQHRYITIRRKTELALGLSLSERQVEIWFQNTKERKITKKIQLYQQASKTSTTLTLTLSSLADPGNDSMATSFNSSSFDGLCLHNACFVTMLSKVLNPSPGIMAGSSGERT</sequence>
<dbReference type="InterPro" id="IPR009057">
    <property type="entry name" value="Homeodomain-like_sf"/>
</dbReference>
<accession>A0A8C7RQP5</accession>
<evidence type="ECO:0000256" key="1">
    <source>
        <dbReference type="ARBA" id="ARBA00004123"/>
    </source>
</evidence>
<dbReference type="SUPFAM" id="SSF46689">
    <property type="entry name" value="Homeodomain-like"/>
    <property type="match status" value="1"/>
</dbReference>
<dbReference type="GO" id="GO:0006357">
    <property type="term" value="P:regulation of transcription by RNA polymerase II"/>
    <property type="evidence" value="ECO:0007669"/>
    <property type="project" value="TreeGrafter"/>
</dbReference>
<dbReference type="GO" id="GO:0000977">
    <property type="term" value="F:RNA polymerase II transcription regulatory region sequence-specific DNA binding"/>
    <property type="evidence" value="ECO:0007669"/>
    <property type="project" value="TreeGrafter"/>
</dbReference>
<evidence type="ECO:0000313" key="7">
    <source>
        <dbReference type="Proteomes" id="UP000694395"/>
    </source>
</evidence>
<dbReference type="GO" id="GO:0030154">
    <property type="term" value="P:cell differentiation"/>
    <property type="evidence" value="ECO:0007669"/>
    <property type="project" value="TreeGrafter"/>
</dbReference>
<comment type="similarity">
    <text evidence="2">Belongs to the Caudal homeobox family.</text>
</comment>
<dbReference type="Ensembl" id="ENSOMYT00000059115.2">
    <property type="protein sequence ID" value="ENSOMYP00000054304.2"/>
    <property type="gene ID" value="ENSOMYG00000024924.2"/>
</dbReference>